<dbReference type="Proteomes" id="UP000264330">
    <property type="component" value="Unassembled WGS sequence"/>
</dbReference>
<organism evidence="1 2">
    <name type="scientific">Zunongwangia profunda</name>
    <dbReference type="NCBI Taxonomy" id="398743"/>
    <lineage>
        <taxon>Bacteria</taxon>
        <taxon>Pseudomonadati</taxon>
        <taxon>Bacteroidota</taxon>
        <taxon>Flavobacteriia</taxon>
        <taxon>Flavobacteriales</taxon>
        <taxon>Flavobacteriaceae</taxon>
        <taxon>Zunongwangia</taxon>
    </lineage>
</organism>
<dbReference type="SUPFAM" id="SSF88697">
    <property type="entry name" value="PUA domain-like"/>
    <property type="match status" value="1"/>
</dbReference>
<protein>
    <submittedName>
        <fullName evidence="1">Uncharacterized protein</fullName>
    </submittedName>
</protein>
<sequence>MNRQIQNNLLGTKAPLRLITSNQTDKHDQQTFIEVLRYEKQVVPGQAYSFIEWSNKNHFGTWFCVSVRYLYLEDLTEEIAFLDKNCDLATYKQIMQEIRHFNQFDRLMLCTFTQMFNVKSMPC</sequence>
<dbReference type="InterPro" id="IPR015947">
    <property type="entry name" value="PUA-like_sf"/>
</dbReference>
<dbReference type="AlphaFoldDB" id="A0A3D5IVH0"/>
<name>A0A3D5IVH0_9FLAO</name>
<dbReference type="EMBL" id="DPMF01000025">
    <property type="protein sequence ID" value="HCV79684.1"/>
    <property type="molecule type" value="Genomic_DNA"/>
</dbReference>
<accession>A0A3D5IVH0</accession>
<reference evidence="1 2" key="1">
    <citation type="journal article" date="2018" name="Nat. Biotechnol.">
        <title>A standardized bacterial taxonomy based on genome phylogeny substantially revises the tree of life.</title>
        <authorList>
            <person name="Parks D.H."/>
            <person name="Chuvochina M."/>
            <person name="Waite D.W."/>
            <person name="Rinke C."/>
            <person name="Skarshewski A."/>
            <person name="Chaumeil P.A."/>
            <person name="Hugenholtz P."/>
        </authorList>
    </citation>
    <scope>NUCLEOTIDE SEQUENCE [LARGE SCALE GENOMIC DNA]</scope>
    <source>
        <strain evidence="1">UBA9359</strain>
    </source>
</reference>
<evidence type="ECO:0000313" key="2">
    <source>
        <dbReference type="Proteomes" id="UP000264330"/>
    </source>
</evidence>
<comment type="caution">
    <text evidence="1">The sequence shown here is derived from an EMBL/GenBank/DDBJ whole genome shotgun (WGS) entry which is preliminary data.</text>
</comment>
<evidence type="ECO:0000313" key="1">
    <source>
        <dbReference type="EMBL" id="HCV79684.1"/>
    </source>
</evidence>
<gene>
    <name evidence="1" type="ORF">DGQ38_01380</name>
</gene>
<proteinExistence type="predicted"/>